<dbReference type="OrthoDB" id="9795513at2"/>
<dbReference type="InterPro" id="IPR008894">
    <property type="entry name" value="QdtA_cupin_dom"/>
</dbReference>
<evidence type="ECO:0000313" key="3">
    <source>
        <dbReference type="Proteomes" id="UP000006050"/>
    </source>
</evidence>
<sequence length="132" mass="14934">MNQFLKPEIISLKGVEDNSGDLYFLEESMELPFAIARSFWIIDVPEGGKRGVHAHKEETQVLIAVQGTLEVSLEKGEEVMSFSLSSPKQALILPAMYWSEVTFSKKAILLGFSNRKFSESDYIRDKNEFNAL</sequence>
<proteinExistence type="predicted"/>
<dbReference type="Gene3D" id="2.60.120.10">
    <property type="entry name" value="Jelly Rolls"/>
    <property type="match status" value="1"/>
</dbReference>
<feature type="domain" description="Sugar 3,4-ketoisomerase QdtA cupin" evidence="1">
    <location>
        <begin position="8"/>
        <end position="131"/>
    </location>
</feature>
<reference evidence="3" key="1">
    <citation type="submission" date="2012-06" db="EMBL/GenBank/DDBJ databases">
        <title>The complete genome of Belliella baltica DSM 15883.</title>
        <authorList>
            <person name="Lucas S."/>
            <person name="Copeland A."/>
            <person name="Lapidus A."/>
            <person name="Goodwin L."/>
            <person name="Pitluck S."/>
            <person name="Peters L."/>
            <person name="Mikhailova N."/>
            <person name="Davenport K."/>
            <person name="Kyrpides N."/>
            <person name="Mavromatis K."/>
            <person name="Pagani I."/>
            <person name="Ivanova N."/>
            <person name="Ovchinnikova G."/>
            <person name="Zeytun A."/>
            <person name="Detter J.C."/>
            <person name="Han C."/>
            <person name="Land M."/>
            <person name="Hauser L."/>
            <person name="Markowitz V."/>
            <person name="Cheng J.-F."/>
            <person name="Hugenholtz P."/>
            <person name="Woyke T."/>
            <person name="Wu D."/>
            <person name="Tindall B."/>
            <person name="Pomrenke H."/>
            <person name="Brambilla E."/>
            <person name="Klenk H.-P."/>
            <person name="Eisen J.A."/>
        </authorList>
    </citation>
    <scope>NUCLEOTIDE SEQUENCE [LARGE SCALE GENOMIC DNA]</scope>
    <source>
        <strain evidence="3">DSM 15883 / CIP 108006 / LMG 21964 / BA134</strain>
    </source>
</reference>
<accession>I3Z0N2</accession>
<keyword evidence="3" id="KW-1185">Reference proteome</keyword>
<dbReference type="RefSeq" id="WP_014770817.1">
    <property type="nucleotide sequence ID" value="NC_018010.1"/>
</dbReference>
<dbReference type="HOGENOM" id="CLU_127501_0_0_10"/>
<dbReference type="eggNOG" id="COG1898">
    <property type="taxonomic scope" value="Bacteria"/>
</dbReference>
<dbReference type="InterPro" id="IPR011051">
    <property type="entry name" value="RmlC_Cupin_sf"/>
</dbReference>
<dbReference type="Proteomes" id="UP000006050">
    <property type="component" value="Chromosome"/>
</dbReference>
<dbReference type="Pfam" id="PF05523">
    <property type="entry name" value="FdtA"/>
    <property type="match status" value="1"/>
</dbReference>
<dbReference type="STRING" id="866536.Belba_0129"/>
<dbReference type="SUPFAM" id="SSF51182">
    <property type="entry name" value="RmlC-like cupins"/>
    <property type="match status" value="1"/>
</dbReference>
<dbReference type="InterPro" id="IPR014710">
    <property type="entry name" value="RmlC-like_jellyroll"/>
</dbReference>
<dbReference type="EMBL" id="CP003281">
    <property type="protein sequence ID" value="AFL82800.1"/>
    <property type="molecule type" value="Genomic_DNA"/>
</dbReference>
<name>I3Z0N2_BELBD</name>
<evidence type="ECO:0000259" key="1">
    <source>
        <dbReference type="Pfam" id="PF05523"/>
    </source>
</evidence>
<protein>
    <submittedName>
        <fullName evidence="2">WxcM-like protein</fullName>
    </submittedName>
</protein>
<gene>
    <name evidence="2" type="ordered locus">Belba_0129</name>
</gene>
<evidence type="ECO:0000313" key="2">
    <source>
        <dbReference type="EMBL" id="AFL82800.1"/>
    </source>
</evidence>
<dbReference type="AlphaFoldDB" id="I3Z0N2"/>
<dbReference type="CDD" id="cd20292">
    <property type="entry name" value="cupin_QdtA-like"/>
    <property type="match status" value="1"/>
</dbReference>
<dbReference type="KEGG" id="bbd:Belba_0129"/>
<organism evidence="2 3">
    <name type="scientific">Belliella baltica (strain DSM 15883 / CIP 108006 / LMG 21964 / BA134)</name>
    <dbReference type="NCBI Taxonomy" id="866536"/>
    <lineage>
        <taxon>Bacteria</taxon>
        <taxon>Pseudomonadati</taxon>
        <taxon>Bacteroidota</taxon>
        <taxon>Cytophagia</taxon>
        <taxon>Cytophagales</taxon>
        <taxon>Cyclobacteriaceae</taxon>
        <taxon>Belliella</taxon>
    </lineage>
</organism>